<dbReference type="Gene3D" id="2.40.160.50">
    <property type="entry name" value="membrane protein fhac: a member of the omp85/tpsb transporter family"/>
    <property type="match status" value="1"/>
</dbReference>
<evidence type="ECO:0000313" key="6">
    <source>
        <dbReference type="Proteomes" id="UP000515733"/>
    </source>
</evidence>
<reference evidence="5 6" key="1">
    <citation type="submission" date="2020-03" db="EMBL/GenBank/DDBJ databases">
        <authorList>
            <consortium name="Genoscope - CEA"/>
            <person name="William W."/>
        </authorList>
    </citation>
    <scope>NUCLEOTIDE SEQUENCE [LARGE SCALE GENOMIC DNA]</scope>
    <source>
        <strain evidence="6">DSM 16959</strain>
    </source>
</reference>
<accession>A0A6S6XU43</accession>
<dbReference type="InterPro" id="IPR016035">
    <property type="entry name" value="Acyl_Trfase/lysoPLipase"/>
</dbReference>
<evidence type="ECO:0000256" key="3">
    <source>
        <dbReference type="ARBA" id="ARBA00023098"/>
    </source>
</evidence>
<evidence type="ECO:0000313" key="5">
    <source>
        <dbReference type="EMBL" id="CAB1367487.1"/>
    </source>
</evidence>
<evidence type="ECO:0000256" key="1">
    <source>
        <dbReference type="ARBA" id="ARBA00022801"/>
    </source>
</evidence>
<dbReference type="Proteomes" id="UP000515733">
    <property type="component" value="Chromosome"/>
</dbReference>
<feature type="short sequence motif" description="GXGXXG" evidence="4">
    <location>
        <begin position="45"/>
        <end position="50"/>
    </location>
</feature>
<dbReference type="GO" id="GO:0016042">
    <property type="term" value="P:lipid catabolic process"/>
    <property type="evidence" value="ECO:0007669"/>
    <property type="project" value="UniProtKB-UniRule"/>
</dbReference>
<dbReference type="Pfam" id="PF01734">
    <property type="entry name" value="Patatin"/>
    <property type="match status" value="1"/>
</dbReference>
<keyword evidence="1 4" id="KW-0378">Hydrolase</keyword>
<evidence type="ECO:0000256" key="4">
    <source>
        <dbReference type="PROSITE-ProRule" id="PRU01161"/>
    </source>
</evidence>
<keyword evidence="2 4" id="KW-0442">Lipid degradation</keyword>
<dbReference type="OrthoDB" id="5290098at2"/>
<feature type="short sequence motif" description="DGA/G" evidence="4">
    <location>
        <begin position="220"/>
        <end position="222"/>
    </location>
</feature>
<feature type="active site" description="Proton acceptor" evidence="4">
    <location>
        <position position="220"/>
    </location>
</feature>
<keyword evidence="6" id="KW-1185">Reference proteome</keyword>
<sequence length="741" mass="80258">MRSRPVAPLLRLLAAVWLIGAALSGRGADVVPPPAGSRICLVLSGGGARGIAHIGVLKALEEQRIPIHCIAGTSMGAVIGGLYGAGYSAADLERIVGGLDWGPLFDDRPPRQELSQQRKEEDFDFPWSFEVGYGKDGFRLPRGAVGGVGFERLLSDLTARVSAAQDFSQLPIPFRAVATDLVRGGKVVFERGDLARALRASMSVPGAFAPIEVDGRLLGDGGLVMNLPVDVALSMGADVVVAVNIGTPLAPRESLSSLVGVTHQMINILTEQNVRNQLAHLTERDVLIAPELNSMSFLDFSTAQKGIAAGYASASSAEVRQKLATLALDDAGWRDHLVRRNFPRALEGKLAFVRVEGARHSNSDTLLAQTSTRSGDPADPGRLERDAASLMGRGDFERVDYRLEQEGEKLGAVFGVEEKTWGPHFFRLGLSASTDFAGDASFDLLLGHRLTWVNPWGGEWRNRLQFGRTRGVRSEFLQPLGQGGRFFVAPKVEVERRTLDVFQGEHRVAQWQGGFNRAGVDLGMPFGPYGEARLGYAVGRFVADQSIGSLIPSHVDFGERGLTGSVVLDQLDNAALPRTGWRLAGDFFSARQALVAYDNYTRWQLNGLAVTSEGRNTWQFGAEFAGFLDRSRIGYADFRLGGFQRLSGYRTDQIEGNYLALGKAVYRRRVAEITPFGRAAYLGASLELGNAWAERHQMRWAGLRHAASVFAAADTPLGPAYIGLGLAQGGHFALYLFLGRP</sequence>
<dbReference type="PANTHER" id="PTHR14226:SF29">
    <property type="entry name" value="NEUROPATHY TARGET ESTERASE SWS"/>
    <property type="match status" value="1"/>
</dbReference>
<dbReference type="InterPro" id="IPR002641">
    <property type="entry name" value="PNPLA_dom"/>
</dbReference>
<gene>
    <name evidence="5" type="ORF">DENOEST_0315</name>
</gene>
<organism evidence="5 6">
    <name type="scientific">Denitratisoma oestradiolicum</name>
    <dbReference type="NCBI Taxonomy" id="311182"/>
    <lineage>
        <taxon>Bacteria</taxon>
        <taxon>Pseudomonadati</taxon>
        <taxon>Pseudomonadota</taxon>
        <taxon>Betaproteobacteria</taxon>
        <taxon>Nitrosomonadales</taxon>
        <taxon>Sterolibacteriaceae</taxon>
        <taxon>Denitratisoma</taxon>
    </lineage>
</organism>
<evidence type="ECO:0000256" key="2">
    <source>
        <dbReference type="ARBA" id="ARBA00022963"/>
    </source>
</evidence>
<keyword evidence="3 4" id="KW-0443">Lipid metabolism</keyword>
<feature type="short sequence motif" description="GXSXG" evidence="4">
    <location>
        <begin position="72"/>
        <end position="76"/>
    </location>
</feature>
<dbReference type="EMBL" id="LR778301">
    <property type="protein sequence ID" value="CAB1367487.1"/>
    <property type="molecule type" value="Genomic_DNA"/>
</dbReference>
<dbReference type="PANTHER" id="PTHR14226">
    <property type="entry name" value="NEUROPATHY TARGET ESTERASE/SWISS CHEESE D.MELANOGASTER"/>
    <property type="match status" value="1"/>
</dbReference>
<dbReference type="InterPro" id="IPR050301">
    <property type="entry name" value="NTE"/>
</dbReference>
<dbReference type="AlphaFoldDB" id="A0A6S6XU43"/>
<dbReference type="RefSeq" id="WP_145771433.1">
    <property type="nucleotide sequence ID" value="NZ_LR778301.1"/>
</dbReference>
<dbReference type="KEGG" id="doe:DENOEST_0315"/>
<dbReference type="Gene3D" id="3.40.1090.10">
    <property type="entry name" value="Cytosolic phospholipase A2 catalytic domain"/>
    <property type="match status" value="2"/>
</dbReference>
<dbReference type="SUPFAM" id="SSF52151">
    <property type="entry name" value="FabD/lysophospholipase-like"/>
    <property type="match status" value="1"/>
</dbReference>
<dbReference type="GO" id="GO:0016787">
    <property type="term" value="F:hydrolase activity"/>
    <property type="evidence" value="ECO:0007669"/>
    <property type="project" value="UniProtKB-UniRule"/>
</dbReference>
<dbReference type="PROSITE" id="PS51635">
    <property type="entry name" value="PNPLA"/>
    <property type="match status" value="1"/>
</dbReference>
<name>A0A6S6XU43_9PROT</name>
<dbReference type="CDD" id="cd07205">
    <property type="entry name" value="Pat_PNPLA6_PNPLA7_NTE1_like"/>
    <property type="match status" value="1"/>
</dbReference>
<protein>
    <submittedName>
        <fullName evidence="5">Putative patatin-like phospholipase</fullName>
    </submittedName>
</protein>
<proteinExistence type="predicted"/>
<feature type="active site" description="Nucleophile" evidence="4">
    <location>
        <position position="74"/>
    </location>
</feature>